<dbReference type="OrthoDB" id="5226159at2759"/>
<dbReference type="EMBL" id="MU006221">
    <property type="protein sequence ID" value="KAF2829440.1"/>
    <property type="molecule type" value="Genomic_DNA"/>
</dbReference>
<evidence type="ECO:0000313" key="2">
    <source>
        <dbReference type="EMBL" id="KAF2829440.1"/>
    </source>
</evidence>
<proteinExistence type="predicted"/>
<gene>
    <name evidence="2" type="ORF">CC86DRAFT_454050</name>
</gene>
<dbReference type="Proteomes" id="UP000799424">
    <property type="component" value="Unassembled WGS sequence"/>
</dbReference>
<feature type="compositionally biased region" description="Low complexity" evidence="1">
    <location>
        <begin position="108"/>
        <end position="124"/>
    </location>
</feature>
<dbReference type="AlphaFoldDB" id="A0A6A7A820"/>
<organism evidence="2 3">
    <name type="scientific">Ophiobolus disseminans</name>
    <dbReference type="NCBI Taxonomy" id="1469910"/>
    <lineage>
        <taxon>Eukaryota</taxon>
        <taxon>Fungi</taxon>
        <taxon>Dikarya</taxon>
        <taxon>Ascomycota</taxon>
        <taxon>Pezizomycotina</taxon>
        <taxon>Dothideomycetes</taxon>
        <taxon>Pleosporomycetidae</taxon>
        <taxon>Pleosporales</taxon>
        <taxon>Pleosporineae</taxon>
        <taxon>Phaeosphaeriaceae</taxon>
        <taxon>Ophiobolus</taxon>
    </lineage>
</organism>
<feature type="compositionally biased region" description="Basic and acidic residues" evidence="1">
    <location>
        <begin position="259"/>
        <end position="274"/>
    </location>
</feature>
<name>A0A6A7A820_9PLEO</name>
<feature type="region of interest" description="Disordered" evidence="1">
    <location>
        <begin position="89"/>
        <end position="172"/>
    </location>
</feature>
<protein>
    <submittedName>
        <fullName evidence="2">Uncharacterized protein</fullName>
    </submittedName>
</protein>
<feature type="compositionally biased region" description="Basic and acidic residues" evidence="1">
    <location>
        <begin position="159"/>
        <end position="169"/>
    </location>
</feature>
<reference evidence="2" key="1">
    <citation type="journal article" date="2020" name="Stud. Mycol.">
        <title>101 Dothideomycetes genomes: a test case for predicting lifestyles and emergence of pathogens.</title>
        <authorList>
            <person name="Haridas S."/>
            <person name="Albert R."/>
            <person name="Binder M."/>
            <person name="Bloem J."/>
            <person name="Labutti K."/>
            <person name="Salamov A."/>
            <person name="Andreopoulos B."/>
            <person name="Baker S."/>
            <person name="Barry K."/>
            <person name="Bills G."/>
            <person name="Bluhm B."/>
            <person name="Cannon C."/>
            <person name="Castanera R."/>
            <person name="Culley D."/>
            <person name="Daum C."/>
            <person name="Ezra D."/>
            <person name="Gonzalez J."/>
            <person name="Henrissat B."/>
            <person name="Kuo A."/>
            <person name="Liang C."/>
            <person name="Lipzen A."/>
            <person name="Lutzoni F."/>
            <person name="Magnuson J."/>
            <person name="Mondo S."/>
            <person name="Nolan M."/>
            <person name="Ohm R."/>
            <person name="Pangilinan J."/>
            <person name="Park H.-J."/>
            <person name="Ramirez L."/>
            <person name="Alfaro M."/>
            <person name="Sun H."/>
            <person name="Tritt A."/>
            <person name="Yoshinaga Y."/>
            <person name="Zwiers L.-H."/>
            <person name="Turgeon B."/>
            <person name="Goodwin S."/>
            <person name="Spatafora J."/>
            <person name="Crous P."/>
            <person name="Grigoriev I."/>
        </authorList>
    </citation>
    <scope>NUCLEOTIDE SEQUENCE</scope>
    <source>
        <strain evidence="2">CBS 113818</strain>
    </source>
</reference>
<sequence length="343" mass="37882">MSVCVNQLDNVHSSRTIPLNRMSFQKLIVRFRRALLCCSKRDQKFSLDIGSPTNVCRVDISDALPGLTDAERKYIREKASSDAMYLLDLQSQPPSYPPAGPPSPTESPSPSLSPSSRPSSREPSVALLNAASTNLPSAIPTPPCQRHNESSPPAARMKSMWDRPERNSIDTDGGEVYEDLEREHKGLDESFMTLNLEFDFEGKKTESSSLQTLNLSEGFEMQDTVGGHVDDAVRTPPSMKRNKVIERAITSTSVAGSDSEGKDLAEGSPLERHGNLRWPIQDLTSPLSYSPRPLPQPPLPNPIPNSLSGAPIYSKKRQQKSQKEKSSQLELELTSIIRPHQLL</sequence>
<evidence type="ECO:0000313" key="3">
    <source>
        <dbReference type="Proteomes" id="UP000799424"/>
    </source>
</evidence>
<keyword evidence="3" id="KW-1185">Reference proteome</keyword>
<feature type="compositionally biased region" description="Pro residues" evidence="1">
    <location>
        <begin position="292"/>
        <end position="303"/>
    </location>
</feature>
<accession>A0A6A7A820</accession>
<feature type="compositionally biased region" description="Pro residues" evidence="1">
    <location>
        <begin position="94"/>
        <end position="107"/>
    </location>
</feature>
<evidence type="ECO:0000256" key="1">
    <source>
        <dbReference type="SAM" id="MobiDB-lite"/>
    </source>
</evidence>
<feature type="region of interest" description="Disordered" evidence="1">
    <location>
        <begin position="250"/>
        <end position="332"/>
    </location>
</feature>